<dbReference type="Proteomes" id="UP000697297">
    <property type="component" value="Unassembled WGS sequence"/>
</dbReference>
<feature type="region of interest" description="Disordered" evidence="1">
    <location>
        <begin position="25"/>
        <end position="125"/>
    </location>
</feature>
<dbReference type="Proteomes" id="UP000738402">
    <property type="component" value="Unassembled WGS sequence"/>
</dbReference>
<evidence type="ECO:0000313" key="4">
    <source>
        <dbReference type="Proteomes" id="UP000697297"/>
    </source>
</evidence>
<evidence type="ECO:0000313" key="5">
    <source>
        <dbReference type="Proteomes" id="UP000738402"/>
    </source>
</evidence>
<dbReference type="EMBL" id="JAHLUN010000017">
    <property type="protein sequence ID" value="KAG7762085.1"/>
    <property type="molecule type" value="Genomic_DNA"/>
</dbReference>
<protein>
    <submittedName>
        <fullName evidence="2">Uncharacterized protein</fullName>
    </submittedName>
</protein>
<reference evidence="2 4" key="1">
    <citation type="journal article" date="2021" name="G3 (Bethesda)">
        <title>Genomic diversity, chromosomal rearrangements, and interspecies hybridization in the ogataea polymorpha species complex.</title>
        <authorList>
            <person name="Hanson S.J."/>
            <person name="Cinneide E.O."/>
            <person name="Salzberg L.I."/>
            <person name="Wolfe K.H."/>
            <person name="McGowan J."/>
            <person name="Fitzpatrick D.A."/>
            <person name="Matlin K."/>
        </authorList>
    </citation>
    <scope>NUCLEOTIDE SEQUENCE</scope>
    <source>
        <strain evidence="3">81-436-3</strain>
        <strain evidence="2">83-405-1</strain>
    </source>
</reference>
<evidence type="ECO:0000313" key="3">
    <source>
        <dbReference type="EMBL" id="KAG7762085.1"/>
    </source>
</evidence>
<evidence type="ECO:0000313" key="2">
    <source>
        <dbReference type="EMBL" id="KAG7724080.1"/>
    </source>
</evidence>
<accession>A0AAN6HYX9</accession>
<organism evidence="2 5">
    <name type="scientific">Ogataea haglerorum</name>
    <dbReference type="NCBI Taxonomy" id="1937702"/>
    <lineage>
        <taxon>Eukaryota</taxon>
        <taxon>Fungi</taxon>
        <taxon>Dikarya</taxon>
        <taxon>Ascomycota</taxon>
        <taxon>Saccharomycotina</taxon>
        <taxon>Pichiomycetes</taxon>
        <taxon>Pichiales</taxon>
        <taxon>Pichiaceae</taxon>
        <taxon>Ogataea</taxon>
    </lineage>
</organism>
<gene>
    <name evidence="2" type="ORF">KL933_005042</name>
    <name evidence="3" type="ORF">KL946_004949</name>
</gene>
<feature type="compositionally biased region" description="Polar residues" evidence="1">
    <location>
        <begin position="174"/>
        <end position="188"/>
    </location>
</feature>
<dbReference type="AlphaFoldDB" id="A0AAN6HYX9"/>
<evidence type="ECO:0000256" key="1">
    <source>
        <dbReference type="SAM" id="MobiDB-lite"/>
    </source>
</evidence>
<feature type="region of interest" description="Disordered" evidence="1">
    <location>
        <begin position="168"/>
        <end position="190"/>
    </location>
</feature>
<keyword evidence="4" id="KW-1185">Reference proteome</keyword>
<comment type="caution">
    <text evidence="2">The sequence shown here is derived from an EMBL/GenBank/DDBJ whole genome shotgun (WGS) entry which is preliminary data.</text>
</comment>
<name>A0AAN6HYX9_9ASCO</name>
<sequence>MTSYRKVFSSISVLPVGENSADTIIKSINGSSSGPELSESPSANAKLRANRKEEKSIQSSLLLPSEPHRDGQKKAKVSIVSSDSQPRSMVSTPWKVNNAETSSWKPKIQKEGRKRRVVDSDDEIEKQQQFDPNEVQCMGTPSQSELGATIIDEFSLDPIITSSLIEGDMESVRRSQSPRCWPGDSTNQTEEDTTLVGGNSLKLASQNQVAGTLSSFLDRLRQMEAFIIKRQRHMHQELETNEAARKQLIDIISQTEKILSSLNPSDNARNKAQQKNSLKCMHLGP</sequence>
<dbReference type="EMBL" id="JAHLUH010000019">
    <property type="protein sequence ID" value="KAG7724080.1"/>
    <property type="molecule type" value="Genomic_DNA"/>
</dbReference>
<feature type="compositionally biased region" description="Polar residues" evidence="1">
    <location>
        <begin position="79"/>
        <end position="104"/>
    </location>
</feature>
<feature type="compositionally biased region" description="Polar residues" evidence="1">
    <location>
        <begin position="262"/>
        <end position="277"/>
    </location>
</feature>
<feature type="compositionally biased region" description="Low complexity" evidence="1">
    <location>
        <begin position="30"/>
        <end position="42"/>
    </location>
</feature>
<proteinExistence type="predicted"/>
<feature type="region of interest" description="Disordered" evidence="1">
    <location>
        <begin position="262"/>
        <end position="285"/>
    </location>
</feature>